<keyword evidence="2" id="KW-1133">Transmembrane helix</keyword>
<proteinExistence type="predicted"/>
<reference evidence="3 4" key="1">
    <citation type="submission" date="2024-09" db="EMBL/GenBank/DDBJ databases">
        <authorList>
            <person name="Lee S.D."/>
        </authorList>
    </citation>
    <scope>NUCLEOTIDE SEQUENCE [LARGE SCALE GENOMIC DNA]</scope>
    <source>
        <strain evidence="3 4">N8-3</strain>
    </source>
</reference>
<keyword evidence="2" id="KW-0812">Transmembrane</keyword>
<protein>
    <submittedName>
        <fullName evidence="3">Uncharacterized protein</fullName>
    </submittedName>
</protein>
<feature type="compositionally biased region" description="Pro residues" evidence="1">
    <location>
        <begin position="46"/>
        <end position="55"/>
    </location>
</feature>
<feature type="transmembrane region" description="Helical" evidence="2">
    <location>
        <begin position="83"/>
        <end position="104"/>
    </location>
</feature>
<keyword evidence="2" id="KW-0472">Membrane</keyword>
<sequence>MSEQPLAEQAAVAATPPPAAATPPAAQEAQATAPAAAQPDPETPATTPPAAPAPYDPANTWAVPAQLIPPPASRRPRTWVRTALRWTVATVVCAAVGVGTAVAVTTPRRTDIPGLKTPADSRYTFPRLALPALPPKAITPSQGQNTTGHPDHAADLRKLLLPAPVGATSDKSVALDPSGWYPTASYLKAMGNNTQLGAELNEYGIRHITARAWTGADGVRTQIYLLGFRDDNSASFVYLDDLANTRPVVATGLDTDPSVDISGLTYNNQLTTLSQKAAKGRPAVRMAYLNIGDIEAVIVMSSPKAVPELNFRQVLTLQAELLQG</sequence>
<organism evidence="3 4">
    <name type="scientific">Streptacidiphilus cavernicola</name>
    <dbReference type="NCBI Taxonomy" id="3342716"/>
    <lineage>
        <taxon>Bacteria</taxon>
        <taxon>Bacillati</taxon>
        <taxon>Actinomycetota</taxon>
        <taxon>Actinomycetes</taxon>
        <taxon>Kitasatosporales</taxon>
        <taxon>Streptomycetaceae</taxon>
        <taxon>Streptacidiphilus</taxon>
    </lineage>
</organism>
<evidence type="ECO:0000256" key="2">
    <source>
        <dbReference type="SAM" id="Phobius"/>
    </source>
</evidence>
<evidence type="ECO:0000313" key="3">
    <source>
        <dbReference type="EMBL" id="MFC1417954.1"/>
    </source>
</evidence>
<dbReference type="Proteomes" id="UP001592531">
    <property type="component" value="Unassembled WGS sequence"/>
</dbReference>
<evidence type="ECO:0000313" key="4">
    <source>
        <dbReference type="Proteomes" id="UP001592531"/>
    </source>
</evidence>
<accession>A0ABV6VVZ9</accession>
<gene>
    <name evidence="3" type="ORF">ACEZDE_15075</name>
</gene>
<dbReference type="EMBL" id="JBHFAB010000009">
    <property type="protein sequence ID" value="MFC1417954.1"/>
    <property type="molecule type" value="Genomic_DNA"/>
</dbReference>
<name>A0ABV6VVZ9_9ACTN</name>
<keyword evidence="4" id="KW-1185">Reference proteome</keyword>
<evidence type="ECO:0000256" key="1">
    <source>
        <dbReference type="SAM" id="MobiDB-lite"/>
    </source>
</evidence>
<dbReference type="RefSeq" id="WP_380536563.1">
    <property type="nucleotide sequence ID" value="NZ_JBHFAB010000009.1"/>
</dbReference>
<feature type="compositionally biased region" description="Low complexity" evidence="1">
    <location>
        <begin position="22"/>
        <end position="45"/>
    </location>
</feature>
<feature type="compositionally biased region" description="Low complexity" evidence="1">
    <location>
        <begin position="1"/>
        <end position="14"/>
    </location>
</feature>
<feature type="region of interest" description="Disordered" evidence="1">
    <location>
        <begin position="1"/>
        <end position="58"/>
    </location>
</feature>
<comment type="caution">
    <text evidence="3">The sequence shown here is derived from an EMBL/GenBank/DDBJ whole genome shotgun (WGS) entry which is preliminary data.</text>
</comment>